<dbReference type="RefSeq" id="WP_197536746.1">
    <property type="nucleotide sequence ID" value="NZ_CP040797.1"/>
</dbReference>
<dbReference type="InterPro" id="IPR014942">
    <property type="entry name" value="AbiEii"/>
</dbReference>
<dbReference type="EMBL" id="CP086345">
    <property type="protein sequence ID" value="UQB06321.1"/>
    <property type="molecule type" value="Genomic_DNA"/>
</dbReference>
<evidence type="ECO:0000313" key="2">
    <source>
        <dbReference type="Proteomes" id="UP001056208"/>
    </source>
</evidence>
<keyword evidence="2" id="KW-1185">Reference proteome</keyword>
<proteinExistence type="predicted"/>
<dbReference type="GO" id="GO:0016740">
    <property type="term" value="F:transferase activity"/>
    <property type="evidence" value="ECO:0007669"/>
    <property type="project" value="UniProtKB-KW"/>
</dbReference>
<organism evidence="1 2">
    <name type="scientific">Clavibacter nebraskensis</name>
    <dbReference type="NCBI Taxonomy" id="31963"/>
    <lineage>
        <taxon>Bacteria</taxon>
        <taxon>Bacillati</taxon>
        <taxon>Actinomycetota</taxon>
        <taxon>Actinomycetes</taxon>
        <taxon>Micrococcales</taxon>
        <taxon>Microbacteriaceae</taxon>
        <taxon>Clavibacter</taxon>
    </lineage>
</organism>
<reference evidence="1" key="1">
    <citation type="submission" date="2021-11" db="EMBL/GenBank/DDBJ databases">
        <authorList>
            <person name="Li G."/>
            <person name="Jia Q."/>
            <person name="Yang F."/>
            <person name="Zhang C."/>
            <person name="Singh A."/>
            <person name="Lorenz A.J."/>
            <person name="Jackson-Ziems T."/>
            <person name="Vidaver A."/>
            <person name="Alfano J.R."/>
        </authorList>
    </citation>
    <scope>NUCLEOTIDE SEQUENCE</scope>
    <source>
        <strain evidence="1">CNK-2</strain>
    </source>
</reference>
<gene>
    <name evidence="1" type="ORF">LIV34_000093</name>
</gene>
<sequence length="273" mass="29923">MGCSICACWGAPPTQEYLIRHLLESFLDRLTRTVHADDFVLKGGILLSAYGFRRPTRDVDANAIGADVIRQHLEDVVRDVAEVDATDGVVFDLSTLDVQEIREHADYPGLRVKVRTSVGSWRGVAAWDVSTGDPIVPEPRRVVMERVIGEPITLLGYAPETTVAEKGVTILERGITSTRWRDYVDIVQLARHGLDAGELLASARAVARYRGVELEPVAPLVVGYGTVGQAKWAAWRRKEKLEAVTEAELDDQIALVAAVLDPVFSSTGPADLR</sequence>
<keyword evidence="1" id="KW-0808">Transferase</keyword>
<name>A0ABY4MVV5_9MICO</name>
<dbReference type="Proteomes" id="UP001056208">
    <property type="component" value="Chromosome"/>
</dbReference>
<dbReference type="Pfam" id="PF08843">
    <property type="entry name" value="AbiEii"/>
    <property type="match status" value="1"/>
</dbReference>
<protein>
    <submittedName>
        <fullName evidence="1">Nucleotidyl transferase AbiEii/AbiGii toxin family protein</fullName>
    </submittedName>
</protein>
<accession>A0ABY4MVV5</accession>
<evidence type="ECO:0000313" key="1">
    <source>
        <dbReference type="EMBL" id="UQB06321.1"/>
    </source>
</evidence>